<organism evidence="1">
    <name type="scientific">Ovis aries</name>
    <name type="common">Sheep</name>
    <dbReference type="NCBI Taxonomy" id="9940"/>
    <lineage>
        <taxon>Eukaryota</taxon>
        <taxon>Metazoa</taxon>
        <taxon>Chordata</taxon>
        <taxon>Craniata</taxon>
        <taxon>Vertebrata</taxon>
        <taxon>Euteleostomi</taxon>
        <taxon>Mammalia</taxon>
        <taxon>Eutheria</taxon>
        <taxon>Laurasiatheria</taxon>
        <taxon>Artiodactyla</taxon>
        <taxon>Ruminantia</taxon>
        <taxon>Pecora</taxon>
        <taxon>Bovidae</taxon>
        <taxon>Caprinae</taxon>
        <taxon>Ovis</taxon>
    </lineage>
</organism>
<gene>
    <name evidence="1" type="primary">SMIM5</name>
</gene>
<dbReference type="Ensembl" id="ENSOART00020079178.1">
    <property type="protein sequence ID" value="ENSOARP00020063178.1"/>
    <property type="gene ID" value="ENSOARG00020009636.2"/>
</dbReference>
<accession>A0AC11EV99</accession>
<reference evidence="1" key="3">
    <citation type="submission" date="2025-09" db="UniProtKB">
        <authorList>
            <consortium name="Ensembl"/>
        </authorList>
    </citation>
    <scope>IDENTIFICATION</scope>
</reference>
<protein>
    <submittedName>
        <fullName evidence="1">Uncharacterized protein</fullName>
    </submittedName>
</protein>
<sequence length="195" mass="21403">MGPPRGPWGANGWRAASPLPPDFATQDDQQQKSGGRDSSWLSTARSSAALSRGTRGAAAGQERRIRKGRKRCEPGRGWPGEAGRRDTRGRWAALHLWPPPAAPDSQPRRHPAGARRSMAASKLVQEIHSIGDRLLLKLQRLPQAEPVEVLAFSVLVVFTATVVLLLLIACGFCCCQYCWPRRRGRRTQVGPMTLP</sequence>
<reference evidence="1" key="1">
    <citation type="submission" date="2020-11" db="EMBL/GenBank/DDBJ databases">
        <authorList>
            <person name="Davenport K.M."/>
            <person name="Bickhart D.M."/>
            <person name="Smith T.P.L."/>
            <person name="Murdoch B.M."/>
            <person name="Rosen B.D."/>
        </authorList>
    </citation>
    <scope>NUCLEOTIDE SEQUENCE [LARGE SCALE GENOMIC DNA]</scope>
    <source>
        <strain evidence="1">OAR_USU_Benz2616</strain>
    </source>
</reference>
<name>A0AC11EV99_SHEEP</name>
<evidence type="ECO:0000313" key="1">
    <source>
        <dbReference type="Ensembl" id="ENSOARP00020063178.1"/>
    </source>
</evidence>
<proteinExistence type="predicted"/>
<reference evidence="1" key="2">
    <citation type="submission" date="2025-08" db="UniProtKB">
        <authorList>
            <consortium name="Ensembl"/>
        </authorList>
    </citation>
    <scope>IDENTIFICATION</scope>
</reference>